<feature type="transmembrane region" description="Helical" evidence="2">
    <location>
        <begin position="38"/>
        <end position="66"/>
    </location>
</feature>
<organism evidence="3 4">
    <name type="scientific">Vreelandella malpeensis</name>
    <dbReference type="NCBI Taxonomy" id="1172368"/>
    <lineage>
        <taxon>Bacteria</taxon>
        <taxon>Pseudomonadati</taxon>
        <taxon>Pseudomonadota</taxon>
        <taxon>Gammaproteobacteria</taxon>
        <taxon>Oceanospirillales</taxon>
        <taxon>Halomonadaceae</taxon>
        <taxon>Vreelandella</taxon>
    </lineage>
</organism>
<evidence type="ECO:0000313" key="3">
    <source>
        <dbReference type="EMBL" id="MCB8888107.1"/>
    </source>
</evidence>
<sequence length="116" mass="13106">MPHPNRDSRNAAWQAAHQWRARAANTQPTGLFGALKLMLVWLAFGALMIVGVVFGLIFLLVGWAMMPFMRHKMKKRMEQMRADRAQDIGGNVHEHASPAKGEHVTLEGSFEVKNER</sequence>
<gene>
    <name evidence="3" type="ORF">GEV37_03075</name>
</gene>
<feature type="region of interest" description="Disordered" evidence="1">
    <location>
        <begin position="91"/>
        <end position="116"/>
    </location>
</feature>
<keyword evidence="4" id="KW-1185">Reference proteome</keyword>
<reference evidence="3 4" key="1">
    <citation type="journal article" date="2021" name="Sci. Rep.">
        <title>Genome analysis of a halophilic bacterium Halomonas malpeensis YU-PRIM-29(T) reveals its exopolysaccharide and pigment producing capabilities.</title>
        <authorList>
            <person name="Athmika"/>
            <person name="Ghate S.D."/>
            <person name="Arun A.B."/>
            <person name="Rao S.S."/>
            <person name="Kumar S.T.A."/>
            <person name="Kandiyil M.K."/>
            <person name="Saptami K."/>
            <person name="Rekha P.D."/>
        </authorList>
    </citation>
    <scope>NUCLEOTIDE SEQUENCE [LARGE SCALE GENOMIC DNA]</scope>
    <source>
        <strain evidence="4">prim 29</strain>
    </source>
</reference>
<dbReference type="Proteomes" id="UP001319882">
    <property type="component" value="Unassembled WGS sequence"/>
</dbReference>
<evidence type="ECO:0000256" key="2">
    <source>
        <dbReference type="SAM" id="Phobius"/>
    </source>
</evidence>
<protein>
    <submittedName>
        <fullName evidence="3">Uncharacterized protein</fullName>
    </submittedName>
</protein>
<keyword evidence="2" id="KW-0472">Membrane</keyword>
<comment type="caution">
    <text evidence="3">The sequence shown here is derived from an EMBL/GenBank/DDBJ whole genome shotgun (WGS) entry which is preliminary data.</text>
</comment>
<proteinExistence type="predicted"/>
<keyword evidence="2" id="KW-1133">Transmembrane helix</keyword>
<dbReference type="EMBL" id="WHVL01000001">
    <property type="protein sequence ID" value="MCB8888107.1"/>
    <property type="molecule type" value="Genomic_DNA"/>
</dbReference>
<name>A0ABS8DP56_9GAMM</name>
<dbReference type="RefSeq" id="WP_227388704.1">
    <property type="nucleotide sequence ID" value="NZ_JBHSCJ010000003.1"/>
</dbReference>
<accession>A0ABS8DP56</accession>
<keyword evidence="2" id="KW-0812">Transmembrane</keyword>
<evidence type="ECO:0000313" key="4">
    <source>
        <dbReference type="Proteomes" id="UP001319882"/>
    </source>
</evidence>
<evidence type="ECO:0000256" key="1">
    <source>
        <dbReference type="SAM" id="MobiDB-lite"/>
    </source>
</evidence>